<dbReference type="Pfam" id="PF02782">
    <property type="entry name" value="FGGY_C"/>
    <property type="match status" value="1"/>
</dbReference>
<protein>
    <submittedName>
        <fullName evidence="6">FGGY family carbohydrate kinase</fullName>
    </submittedName>
</protein>
<dbReference type="CDD" id="cd07809">
    <property type="entry name" value="ASKHA_NBD_FGGY_BaXK-like"/>
    <property type="match status" value="1"/>
</dbReference>
<dbReference type="InterPro" id="IPR018484">
    <property type="entry name" value="FGGY_N"/>
</dbReference>
<dbReference type="InterPro" id="IPR050406">
    <property type="entry name" value="FGGY_Carb_Kinase"/>
</dbReference>
<dbReference type="PANTHER" id="PTHR43095">
    <property type="entry name" value="SUGAR KINASE"/>
    <property type="match status" value="1"/>
</dbReference>
<comment type="similarity">
    <text evidence="1">Belongs to the FGGY kinase family.</text>
</comment>
<sequence length="506" mass="55090">MFLLGYDIGSSSVKASLVNAETGKCVSSAFFPKTEAKIIAVNPGWAEQDPESWWENLKLSTQAIMNESGVSAAEIKAIGISYQMHGLVCVDKDQQVLRPAIIWCDSRAVPCGQKAFETIGEEKCLSHLLNSPGNFTASKLAWIKQNEPAIYEQIYKIMLPGDYIAMKLSGEICTTVSGLSEGMFWDFKNNRIADFLMDYYGFNSSLIADIKPTFAEQGCVNAIAAKELRLKEGTPITYRAGDQPNNALSLNVFNPGEIASTAGTSGVVYGVNGEVNYDPQSRVNTFAHVNHSKEQTRLGVLLCINGTGILNSWVKRTIAPEGISYNEMNVLASKAPIGSAGISILPFGNGAERMLNNKEIGCSIRGIDFNTHGKHHIIRAAQEGIVFSFKYGIDIMEQMGIPVKMIHAGHANMFLSSIFRDTLAGVTGATIELYDTDGSVGAAKGAGIGAGIYKDNNEAFATLEKLNIIEPNVAKHQEYADAYAKWKYRLEKSMVDKISIFNSDNK</sequence>
<dbReference type="Pfam" id="PF00370">
    <property type="entry name" value="FGGY_N"/>
    <property type="match status" value="1"/>
</dbReference>
<evidence type="ECO:0000256" key="3">
    <source>
        <dbReference type="ARBA" id="ARBA00022777"/>
    </source>
</evidence>
<accession>A0AA94XZQ5</accession>
<dbReference type="PIRSF" id="PIRSF000538">
    <property type="entry name" value="GlpK"/>
    <property type="match status" value="1"/>
</dbReference>
<evidence type="ECO:0000313" key="6">
    <source>
        <dbReference type="EMBL" id="UVQ95628.1"/>
    </source>
</evidence>
<dbReference type="InterPro" id="IPR000577">
    <property type="entry name" value="Carb_kinase_FGGY"/>
</dbReference>
<keyword evidence="3 6" id="KW-0418">Kinase</keyword>
<reference evidence="6" key="1">
    <citation type="submission" date="2022-08" db="EMBL/GenBank/DDBJ databases">
        <title>Genome Sequencing of Bacteroides fragilis Group Isolates with Nanopore Technology.</title>
        <authorList>
            <person name="Tisza M.J."/>
            <person name="Smith D."/>
            <person name="Dekker J.P."/>
        </authorList>
    </citation>
    <scope>NUCLEOTIDE SEQUENCE</scope>
    <source>
        <strain evidence="6">BFG-474</strain>
    </source>
</reference>
<dbReference type="PANTHER" id="PTHR43095:SF5">
    <property type="entry name" value="XYLULOSE KINASE"/>
    <property type="match status" value="1"/>
</dbReference>
<dbReference type="EMBL" id="CP103166">
    <property type="protein sequence ID" value="UVQ95628.1"/>
    <property type="molecule type" value="Genomic_DNA"/>
</dbReference>
<dbReference type="SUPFAM" id="SSF53067">
    <property type="entry name" value="Actin-like ATPase domain"/>
    <property type="match status" value="2"/>
</dbReference>
<feature type="domain" description="Carbohydrate kinase FGGY C-terminal" evidence="5">
    <location>
        <begin position="259"/>
        <end position="442"/>
    </location>
</feature>
<evidence type="ECO:0000259" key="4">
    <source>
        <dbReference type="Pfam" id="PF00370"/>
    </source>
</evidence>
<gene>
    <name evidence="6" type="ORF">NXW23_14800</name>
</gene>
<proteinExistence type="inferred from homology"/>
<organism evidence="6 7">
    <name type="scientific">Bacteroides caccae</name>
    <dbReference type="NCBI Taxonomy" id="47678"/>
    <lineage>
        <taxon>Bacteria</taxon>
        <taxon>Pseudomonadati</taxon>
        <taxon>Bacteroidota</taxon>
        <taxon>Bacteroidia</taxon>
        <taxon>Bacteroidales</taxon>
        <taxon>Bacteroidaceae</taxon>
        <taxon>Bacteroides</taxon>
    </lineage>
</organism>
<evidence type="ECO:0000256" key="1">
    <source>
        <dbReference type="ARBA" id="ARBA00009156"/>
    </source>
</evidence>
<dbReference type="GO" id="GO:0016301">
    <property type="term" value="F:kinase activity"/>
    <property type="evidence" value="ECO:0007669"/>
    <property type="project" value="UniProtKB-KW"/>
</dbReference>
<keyword evidence="2" id="KW-0808">Transferase</keyword>
<dbReference type="AlphaFoldDB" id="A0AA94XZQ5"/>
<dbReference type="Proteomes" id="UP001060260">
    <property type="component" value="Chromosome"/>
</dbReference>
<dbReference type="InterPro" id="IPR043129">
    <property type="entry name" value="ATPase_NBD"/>
</dbReference>
<evidence type="ECO:0000256" key="2">
    <source>
        <dbReference type="ARBA" id="ARBA00022679"/>
    </source>
</evidence>
<feature type="domain" description="Carbohydrate kinase FGGY N-terminal" evidence="4">
    <location>
        <begin position="3"/>
        <end position="245"/>
    </location>
</feature>
<name>A0AA94XZQ5_9BACE</name>
<dbReference type="GO" id="GO:0005975">
    <property type="term" value="P:carbohydrate metabolic process"/>
    <property type="evidence" value="ECO:0007669"/>
    <property type="project" value="InterPro"/>
</dbReference>
<dbReference type="Gene3D" id="3.30.420.40">
    <property type="match status" value="2"/>
</dbReference>
<evidence type="ECO:0000259" key="5">
    <source>
        <dbReference type="Pfam" id="PF02782"/>
    </source>
</evidence>
<dbReference type="InterPro" id="IPR018485">
    <property type="entry name" value="FGGY_C"/>
</dbReference>
<evidence type="ECO:0000313" key="7">
    <source>
        <dbReference type="Proteomes" id="UP001060260"/>
    </source>
</evidence>